<evidence type="ECO:0000313" key="1">
    <source>
        <dbReference type="EMBL" id="KAI9507896.1"/>
    </source>
</evidence>
<reference evidence="1" key="1">
    <citation type="submission" date="2021-03" db="EMBL/GenBank/DDBJ databases">
        <title>Evolutionary priming and transition to the ectomycorrhizal habit in an iconic lineage of mushroom-forming fungi: is preadaptation a requirement?</title>
        <authorList>
            <consortium name="DOE Joint Genome Institute"/>
            <person name="Looney B.P."/>
            <person name="Miyauchi S."/>
            <person name="Morin E."/>
            <person name="Drula E."/>
            <person name="Courty P.E."/>
            <person name="Chicoki N."/>
            <person name="Fauchery L."/>
            <person name="Kohler A."/>
            <person name="Kuo A."/>
            <person name="LaButti K."/>
            <person name="Pangilinan J."/>
            <person name="Lipzen A."/>
            <person name="Riley R."/>
            <person name="Andreopoulos W."/>
            <person name="He G."/>
            <person name="Johnson J."/>
            <person name="Barry K.W."/>
            <person name="Grigoriev I.V."/>
            <person name="Nagy L."/>
            <person name="Hibbett D."/>
            <person name="Henrissat B."/>
            <person name="Matheny P.B."/>
            <person name="Labbe J."/>
            <person name="Martin A.F."/>
        </authorList>
    </citation>
    <scope>NUCLEOTIDE SEQUENCE</scope>
    <source>
        <strain evidence="1">BPL698</strain>
    </source>
</reference>
<dbReference type="EMBL" id="JAGFNK010000107">
    <property type="protein sequence ID" value="KAI9507896.1"/>
    <property type="molecule type" value="Genomic_DNA"/>
</dbReference>
<proteinExistence type="predicted"/>
<keyword evidence="2" id="KW-1185">Reference proteome</keyword>
<sequence length="159" mass="17679">MSLAKTALFATRPQVARLARIQRRSASSDSHNHEEHHGEENASYPKEGFTSVGWTYTIIAAFGIVGFYKFAPSPGEDNYLTRYIAHYFTPSESWAATNDRHLELTTVLQDAVQISQTGQRPHIHRYRYPHSLAVASAFSVPVGGDPDVSGVRVKGTNEF</sequence>
<protein>
    <submittedName>
        <fullName evidence="1">Uncharacterized protein</fullName>
    </submittedName>
</protein>
<name>A0ACC0U8C1_9AGAM</name>
<comment type="caution">
    <text evidence="1">The sequence shown here is derived from an EMBL/GenBank/DDBJ whole genome shotgun (WGS) entry which is preliminary data.</text>
</comment>
<organism evidence="1 2">
    <name type="scientific">Russula earlei</name>
    <dbReference type="NCBI Taxonomy" id="71964"/>
    <lineage>
        <taxon>Eukaryota</taxon>
        <taxon>Fungi</taxon>
        <taxon>Dikarya</taxon>
        <taxon>Basidiomycota</taxon>
        <taxon>Agaricomycotina</taxon>
        <taxon>Agaricomycetes</taxon>
        <taxon>Russulales</taxon>
        <taxon>Russulaceae</taxon>
        <taxon>Russula</taxon>
    </lineage>
</organism>
<gene>
    <name evidence="1" type="ORF">F5148DRAFT_1200935</name>
</gene>
<accession>A0ACC0U8C1</accession>
<dbReference type="Proteomes" id="UP001207468">
    <property type="component" value="Unassembled WGS sequence"/>
</dbReference>
<evidence type="ECO:0000313" key="2">
    <source>
        <dbReference type="Proteomes" id="UP001207468"/>
    </source>
</evidence>